<dbReference type="NCBIfam" id="TIGR01383">
    <property type="entry name" value="not_thiJ"/>
    <property type="match status" value="1"/>
</dbReference>
<dbReference type="RefSeq" id="WP_042019991.1">
    <property type="nucleotide sequence ID" value="NZ_CDBW01000016.1"/>
</dbReference>
<gene>
    <name evidence="3" type="ORF">BJD16_12200</name>
</gene>
<dbReference type="CDD" id="cd03135">
    <property type="entry name" value="GATase1_DJ-1"/>
    <property type="match status" value="1"/>
</dbReference>
<dbReference type="AlphaFoldDB" id="A0A1S2CZR7"/>
<dbReference type="Gene3D" id="3.40.50.880">
    <property type="match status" value="1"/>
</dbReference>
<evidence type="ECO:0000259" key="2">
    <source>
        <dbReference type="Pfam" id="PF01965"/>
    </source>
</evidence>
<dbReference type="SUPFAM" id="SSF52317">
    <property type="entry name" value="Class I glutamine amidotransferase-like"/>
    <property type="match status" value="1"/>
</dbReference>
<dbReference type="GO" id="GO:0005737">
    <property type="term" value="C:cytoplasm"/>
    <property type="evidence" value="ECO:0007669"/>
    <property type="project" value="TreeGrafter"/>
</dbReference>
<evidence type="ECO:0000256" key="1">
    <source>
        <dbReference type="ARBA" id="ARBA00022737"/>
    </source>
</evidence>
<dbReference type="EMBL" id="MKFU01000010">
    <property type="protein sequence ID" value="OHY93547.1"/>
    <property type="molecule type" value="Genomic_DNA"/>
</dbReference>
<dbReference type="PANTHER" id="PTHR48094">
    <property type="entry name" value="PROTEIN/NUCLEIC ACID DEGLYCASE DJ-1-RELATED"/>
    <property type="match status" value="1"/>
</dbReference>
<name>A0A1S2CZR7_AERSO</name>
<dbReference type="InterPro" id="IPR006287">
    <property type="entry name" value="DJ-1"/>
</dbReference>
<dbReference type="PANTHER" id="PTHR48094:SF12">
    <property type="entry name" value="PARKINSON DISEASE PROTEIN 7 HOMOLOG"/>
    <property type="match status" value="1"/>
</dbReference>
<dbReference type="Pfam" id="PF01965">
    <property type="entry name" value="DJ-1_PfpI"/>
    <property type="match status" value="1"/>
</dbReference>
<dbReference type="OrthoDB" id="9803764at2"/>
<keyword evidence="1" id="KW-0677">Repeat</keyword>
<reference evidence="3 4" key="1">
    <citation type="submission" date="2016-09" db="EMBL/GenBank/DDBJ databases">
        <title>Draft Genome Sequence of Aeromonas sobria Strain 08005, Isolated from Sick Rana catesbeiana.</title>
        <authorList>
            <person name="Yang Q."/>
        </authorList>
    </citation>
    <scope>NUCLEOTIDE SEQUENCE [LARGE SCALE GENOMIC DNA]</scope>
    <source>
        <strain evidence="3 4">08005</strain>
    </source>
</reference>
<dbReference type="FunFam" id="3.40.50.880:FF:000015">
    <property type="entry name" value="Protein DJ-1 homolog C"/>
    <property type="match status" value="1"/>
</dbReference>
<dbReference type="GeneID" id="58921833"/>
<evidence type="ECO:0000313" key="3">
    <source>
        <dbReference type="EMBL" id="OHY93547.1"/>
    </source>
</evidence>
<organism evidence="3 4">
    <name type="scientific">Aeromonas sobria</name>
    <dbReference type="NCBI Taxonomy" id="646"/>
    <lineage>
        <taxon>Bacteria</taxon>
        <taxon>Pseudomonadati</taxon>
        <taxon>Pseudomonadota</taxon>
        <taxon>Gammaproteobacteria</taxon>
        <taxon>Aeromonadales</taxon>
        <taxon>Aeromonadaceae</taxon>
        <taxon>Aeromonas</taxon>
    </lineage>
</organism>
<accession>A0A1S2CZR7</accession>
<dbReference type="STRING" id="646.BJD16_12200"/>
<dbReference type="InterPro" id="IPR029062">
    <property type="entry name" value="Class_I_gatase-like"/>
</dbReference>
<feature type="domain" description="DJ-1/PfpI" evidence="2">
    <location>
        <begin position="1"/>
        <end position="168"/>
    </location>
</feature>
<protein>
    <submittedName>
        <fullName evidence="3">Oxidative-stress-resistance chaperone</fullName>
    </submittedName>
</protein>
<dbReference type="InterPro" id="IPR002818">
    <property type="entry name" value="DJ-1/PfpI"/>
</dbReference>
<comment type="caution">
    <text evidence="3">The sequence shown here is derived from an EMBL/GenBank/DDBJ whole genome shotgun (WGS) entry which is preliminary data.</text>
</comment>
<evidence type="ECO:0000313" key="4">
    <source>
        <dbReference type="Proteomes" id="UP000179934"/>
    </source>
</evidence>
<dbReference type="Proteomes" id="UP000179934">
    <property type="component" value="Unassembled WGS sequence"/>
</dbReference>
<dbReference type="InterPro" id="IPR050325">
    <property type="entry name" value="Prot/Nucl_acid_deglycase"/>
</dbReference>
<sequence length="186" mass="19740">MSVLVLVAPGSEEIETVAIVDTLVRARIEVLLASCCPAGLRQIRASRGVQLVADCHIDELTGRDFEAIVVPGGLPGSEVIRDTPLAIDLLKEQAVLGRWRAAICAAPVVVLQHHGLLDGAIVTCHPAFQPQLPVSLLSCERVVRDEAHRLITSQGPGSAIEFALELVRVLRGDEVAMAVAGPMVLP</sequence>
<proteinExistence type="predicted"/>